<evidence type="ECO:0000313" key="3">
    <source>
        <dbReference type="EMBL" id="SGZ50643.1"/>
    </source>
</evidence>
<dbReference type="Gene3D" id="1.25.10.10">
    <property type="entry name" value="Leucine-rich Repeat Variant"/>
    <property type="match status" value="1"/>
</dbReference>
<dbReference type="Pfam" id="PF12830">
    <property type="entry name" value="Nipped-B_C"/>
    <property type="match status" value="1"/>
</dbReference>
<organism evidence="3 4">
    <name type="scientific">Sungouiella intermedia</name>
    <dbReference type="NCBI Taxonomy" id="45354"/>
    <lineage>
        <taxon>Eukaryota</taxon>
        <taxon>Fungi</taxon>
        <taxon>Dikarya</taxon>
        <taxon>Ascomycota</taxon>
        <taxon>Saccharomycotina</taxon>
        <taxon>Pichiomycetes</taxon>
        <taxon>Metschnikowiaceae</taxon>
        <taxon>Sungouiella</taxon>
    </lineage>
</organism>
<dbReference type="GO" id="GO:0010468">
    <property type="term" value="P:regulation of gene expression"/>
    <property type="evidence" value="ECO:0007669"/>
    <property type="project" value="InterPro"/>
</dbReference>
<dbReference type="InterPro" id="IPR033031">
    <property type="entry name" value="Scc2/Nipped-B"/>
</dbReference>
<dbReference type="InterPro" id="IPR024986">
    <property type="entry name" value="Nipped-B_C"/>
</dbReference>
<dbReference type="GO" id="GO:0003682">
    <property type="term" value="F:chromatin binding"/>
    <property type="evidence" value="ECO:0007669"/>
    <property type="project" value="TreeGrafter"/>
</dbReference>
<evidence type="ECO:0000313" key="4">
    <source>
        <dbReference type="Proteomes" id="UP000182259"/>
    </source>
</evidence>
<dbReference type="PANTHER" id="PTHR21704">
    <property type="entry name" value="NIPPED-B-LIKE PROTEIN DELANGIN SCC2-RELATED"/>
    <property type="match status" value="1"/>
</dbReference>
<comment type="subcellular location">
    <subcellularLocation>
        <location evidence="1">Nucleus</location>
    </subcellularLocation>
</comment>
<feature type="domain" description="Sister chromatid cohesion C-terminal" evidence="2">
    <location>
        <begin position="1232"/>
        <end position="1410"/>
    </location>
</feature>
<evidence type="ECO:0000256" key="1">
    <source>
        <dbReference type="RuleBase" id="RU364107"/>
    </source>
</evidence>
<proteinExistence type="inferred from homology"/>
<dbReference type="InterPro" id="IPR016024">
    <property type="entry name" value="ARM-type_fold"/>
</dbReference>
<dbReference type="EMBL" id="LT635764">
    <property type="protein sequence ID" value="SGZ50643.1"/>
    <property type="molecule type" value="Genomic_DNA"/>
</dbReference>
<name>A0A1L0BHP9_9ASCO</name>
<accession>A0A1L0BHP9</accession>
<comment type="similarity">
    <text evidence="1">Belongs to the SCC2/Nipped-B family.</text>
</comment>
<keyword evidence="1" id="KW-0677">Repeat</keyword>
<dbReference type="GO" id="GO:0090694">
    <property type="term" value="C:Scc2-Scc4 cohesin loading complex"/>
    <property type="evidence" value="ECO:0007669"/>
    <property type="project" value="TreeGrafter"/>
</dbReference>
<dbReference type="GO" id="GO:0061775">
    <property type="term" value="F:cohesin loader activity"/>
    <property type="evidence" value="ECO:0007669"/>
    <property type="project" value="InterPro"/>
</dbReference>
<dbReference type="GO" id="GO:0140588">
    <property type="term" value="P:chromatin looping"/>
    <property type="evidence" value="ECO:0007669"/>
    <property type="project" value="InterPro"/>
</dbReference>
<dbReference type="GO" id="GO:1990414">
    <property type="term" value="P:replication-born double-strand break repair via sister chromatid exchange"/>
    <property type="evidence" value="ECO:0007669"/>
    <property type="project" value="TreeGrafter"/>
</dbReference>
<dbReference type="SUPFAM" id="SSF48371">
    <property type="entry name" value="ARM repeat"/>
    <property type="match status" value="1"/>
</dbReference>
<evidence type="ECO:0000259" key="2">
    <source>
        <dbReference type="Pfam" id="PF12830"/>
    </source>
</evidence>
<dbReference type="PANTHER" id="PTHR21704:SF18">
    <property type="entry name" value="NIPPED-B-LIKE PROTEIN"/>
    <property type="match status" value="1"/>
</dbReference>
<keyword evidence="1" id="KW-0131">Cell cycle</keyword>
<keyword evidence="1" id="KW-0539">Nucleus</keyword>
<dbReference type="GO" id="GO:0034087">
    <property type="term" value="P:establishment of mitotic sister chromatid cohesion"/>
    <property type="evidence" value="ECO:0007669"/>
    <property type="project" value="TreeGrafter"/>
</dbReference>
<protein>
    <recommendedName>
        <fullName evidence="1">Sister chromatid cohesion protein</fullName>
    </recommendedName>
</protein>
<dbReference type="GO" id="GO:0071169">
    <property type="term" value="P:establishment of protein localization to chromatin"/>
    <property type="evidence" value="ECO:0007669"/>
    <property type="project" value="TreeGrafter"/>
</dbReference>
<reference evidence="3 4" key="1">
    <citation type="submission" date="2016-10" db="EMBL/GenBank/DDBJ databases">
        <authorList>
            <person name="de Groot N.N."/>
        </authorList>
    </citation>
    <scope>NUCLEOTIDE SEQUENCE [LARGE SCALE GENOMIC DNA]</scope>
    <source>
        <strain evidence="3 4">PYCC 4715</strain>
    </source>
</reference>
<dbReference type="InterPro" id="IPR011989">
    <property type="entry name" value="ARM-like"/>
</dbReference>
<gene>
    <name evidence="3" type="ORF">SAMEA4029009_CIC11G00000003768</name>
</gene>
<sequence length="1528" mass="172298">MAAPLDLIEALGAMPMYQLLPKQELAPLLSFSRLDPCLINASSYLSNASAALAEKAEQHLNSDDSDRAFSFFTRMFEKFDDPALHNLKFKLPVILGQSNRAPESPVLGQFYGSIFKSQTRVEDLDLLEVEPTLEDVAGVDDVVQLVDNWSDHVAVANHIRHYTNMLEKLQQKRLLKRSLVAEKSGPLKRARIEYHKLLDHREAELYVLIDLWDTELSLNSKLTVSSSESTSKAITSTITGVTNPSSTFFRKVSSLLSALAEANKLITLNVEYLQRIQGICSLFLASSIHENQGNVQVLDFLAHDLLMASGSILIIMNAGIDDRRLHISSNINRVVECIDILVKAALKSPMSSESTFVSSVSRLVDSVSLCISHINVEELTLTQLEYICIRAIFTETTANGFEGVRHSMINLMVRMFKSYPAQRNFIVNEMLLNSKSLLLLTVSVQQLRLRTGVSVLFFTAFLLRLVQSFDALSISKDVKAFAGLPKSNVRTSATNLKRITIMKNIQAIYQDSVKIANLISEYFMKAITSSESSFRRVFLVFVDDIVKLMAFSDWPGAATMVESIMRVFTREFEANSFSGQSEPFVLEIVGKIGLEIYKQKQKTKSCCSFDATDKESIKMLARYQVRLLSESRNASKLGLQDQNFQYLLLKFLRQFEMLQEQADDKDGEYHIFDINSQSTNQSVLEGTRVINGHLDELLAMVGSNFRTSSNQIVDKADSSGKMYRNLILGESLDGMYESYFSILITSLNSSKAKVATKAIKLLSSLIEFDTRLLLMLKVNKCISQLLSGTSPLSRDAVIDLLAKYISESSELIQKYYKAICERAADNSILVRRRVMKLMKELYFQCEETDVRGYISIQFLKHSSDSDKIVREVARSNLVEVWFNSRISKTATCEVMAWLISSGPSAQEQLLQFFTLVDSDLQHRKMRQELKVITGQILEMIVEEIDGVKRSQATLKLSLLSTIVSWDRKLISFDDFLLLQPYLFNDHDSKNEICLIILRILKYILRDNRSINKEELIRLRDEIFKKLTRLDVLELHEAIPILQLIADLMKDNTSISNAILSTLRFMRRILSDNVAHQSDNQTYKCCKLLHLLGCVGAYCDLEAARAVIEMGEVGLLPNETVVSLAVKYLLHFTKSKYPEPVKIAAIKNTIGVCAHHPKIFMSESILKVLDEVFEGGSLVAKLTAVEELNEYLFKEDKALAKNVHTLTSSKTVKLDLGDFHGTVPQSMNEGISASVIQRYLQAVLQLCLMDSSVASIIPVQFLRLVVKLGFANPKVCISTIIALKASSNKLVKKIATELHLDLFDRHESLSDRNYAEAFKLATDYVKRSRKDEFWKEISFLRSVYSVVNRSYLAKKKFILSLSKLFTLDLSLSSLPESISQRDMIVLLAINLLVVHYTSLEEVCHLLYHLDRSITMEGIDLAEKITSTVESKSGTGMSMENLQFMFIHGQTVLAMIYLRQQLAASYGIGPNIMDVFRPSKPDLELRQLPRSVLIIDYPISELEMGTSLAQPAPFGKVFTKLVLSMKNFTT</sequence>
<dbReference type="Proteomes" id="UP000182259">
    <property type="component" value="Chromosome I"/>
</dbReference>